<gene>
    <name evidence="1" type="ORF">HINF_LOCUS47690</name>
</gene>
<organism evidence="1 2">
    <name type="scientific">Hexamita inflata</name>
    <dbReference type="NCBI Taxonomy" id="28002"/>
    <lineage>
        <taxon>Eukaryota</taxon>
        <taxon>Metamonada</taxon>
        <taxon>Diplomonadida</taxon>
        <taxon>Hexamitidae</taxon>
        <taxon>Hexamitinae</taxon>
        <taxon>Hexamita</taxon>
    </lineage>
</organism>
<accession>A0ABP1KCY5</accession>
<protein>
    <submittedName>
        <fullName evidence="1">Hypothetical_protein</fullName>
    </submittedName>
</protein>
<evidence type="ECO:0000313" key="2">
    <source>
        <dbReference type="Proteomes" id="UP001642409"/>
    </source>
</evidence>
<keyword evidence="2" id="KW-1185">Reference proteome</keyword>
<proteinExistence type="predicted"/>
<reference evidence="1 2" key="1">
    <citation type="submission" date="2024-07" db="EMBL/GenBank/DDBJ databases">
        <authorList>
            <person name="Akdeniz Z."/>
        </authorList>
    </citation>
    <scope>NUCLEOTIDE SEQUENCE [LARGE SCALE GENOMIC DNA]</scope>
</reference>
<sequence length="119" mass="13847">MLVTERTGSSSHLIEQRLMYEQILIKCGSVGQLTYKGVPSCKTPLQASDKYHSLKPYKSFKFNISTRYILDTFLLIREMKMVTPLQANKQLPYKQGYVVELRHIKFTTHDIISYIICKL</sequence>
<dbReference type="Proteomes" id="UP001642409">
    <property type="component" value="Unassembled WGS sequence"/>
</dbReference>
<comment type="caution">
    <text evidence="1">The sequence shown here is derived from an EMBL/GenBank/DDBJ whole genome shotgun (WGS) entry which is preliminary data.</text>
</comment>
<dbReference type="EMBL" id="CAXDID020000216">
    <property type="protein sequence ID" value="CAL6057800.1"/>
    <property type="molecule type" value="Genomic_DNA"/>
</dbReference>
<name>A0ABP1KCY5_9EUKA</name>
<evidence type="ECO:0000313" key="1">
    <source>
        <dbReference type="EMBL" id="CAL6057800.1"/>
    </source>
</evidence>